<dbReference type="InterPro" id="IPR037914">
    <property type="entry name" value="SpoVT-AbrB_sf"/>
</dbReference>
<organism evidence="5">
    <name type="scientific">Candidatus Kentrum sp. MB</name>
    <dbReference type="NCBI Taxonomy" id="2138164"/>
    <lineage>
        <taxon>Bacteria</taxon>
        <taxon>Pseudomonadati</taxon>
        <taxon>Pseudomonadota</taxon>
        <taxon>Gammaproteobacteria</taxon>
        <taxon>Candidatus Kentrum</taxon>
    </lineage>
</organism>
<dbReference type="PANTHER" id="PTHR37550">
    <property type="entry name" value="ANTITOXIN VAPB1"/>
    <property type="match status" value="1"/>
</dbReference>
<evidence type="ECO:0000259" key="3">
    <source>
        <dbReference type="PROSITE" id="PS51740"/>
    </source>
</evidence>
<dbReference type="PANTHER" id="PTHR37550:SF3">
    <property type="entry name" value="ANTITOXIN VAPB1"/>
    <property type="match status" value="1"/>
</dbReference>
<proteinExistence type="inferred from homology"/>
<dbReference type="NCBIfam" id="NF040493">
    <property type="entry name" value="TA_anti_VapB"/>
    <property type="match status" value="1"/>
</dbReference>
<dbReference type="InterPro" id="IPR007159">
    <property type="entry name" value="SpoVT-AbrB_dom"/>
</dbReference>
<dbReference type="GO" id="GO:0003677">
    <property type="term" value="F:DNA binding"/>
    <property type="evidence" value="ECO:0007669"/>
    <property type="project" value="UniProtKB-UniRule"/>
</dbReference>
<evidence type="ECO:0000313" key="6">
    <source>
        <dbReference type="EMBL" id="VFK76390.1"/>
    </source>
</evidence>
<dbReference type="InterPro" id="IPR047976">
    <property type="entry name" value="Anti_VapB2-like"/>
</dbReference>
<dbReference type="SUPFAM" id="SSF89447">
    <property type="entry name" value="AbrB/MazE/MraZ-like"/>
    <property type="match status" value="1"/>
</dbReference>
<sequence length="78" mass="9187">MPIQTAKLFMNGNSQAVRLPKEFRFSGTMVHIRQERNEVILSPKPPTWDDFFDMSPAFGEDFLSERDNDPPQERELFR</sequence>
<name>A0A450XX05_9GAMM</name>
<protein>
    <submittedName>
        <fullName evidence="5">Antitoxin VapB</fullName>
    </submittedName>
</protein>
<keyword evidence="2" id="KW-0238">DNA-binding</keyword>
<dbReference type="EMBL" id="CAADGH010000054">
    <property type="protein sequence ID" value="VFK76390.1"/>
    <property type="molecule type" value="Genomic_DNA"/>
</dbReference>
<dbReference type="AlphaFoldDB" id="A0A450XX05"/>
<feature type="domain" description="SpoVT-AbrB" evidence="3">
    <location>
        <begin position="6"/>
        <end position="46"/>
    </location>
</feature>
<evidence type="ECO:0000313" key="5">
    <source>
        <dbReference type="EMBL" id="VFK33802.1"/>
    </source>
</evidence>
<evidence type="ECO:0000313" key="4">
    <source>
        <dbReference type="EMBL" id="VFK25942.1"/>
    </source>
</evidence>
<evidence type="ECO:0000256" key="2">
    <source>
        <dbReference type="PROSITE-ProRule" id="PRU01076"/>
    </source>
</evidence>
<dbReference type="EMBL" id="CAADFQ010000053">
    <property type="protein sequence ID" value="VFK33802.1"/>
    <property type="molecule type" value="Genomic_DNA"/>
</dbReference>
<reference evidence="5" key="1">
    <citation type="submission" date="2019-02" db="EMBL/GenBank/DDBJ databases">
        <authorList>
            <person name="Gruber-Vodicka R. H."/>
            <person name="Seah K. B. B."/>
        </authorList>
    </citation>
    <scope>NUCLEOTIDE SEQUENCE</scope>
    <source>
        <strain evidence="4">BECK_BZ197</strain>
        <strain evidence="6">BECK_BZ198</strain>
        <strain evidence="5">BECK_BZ199</strain>
    </source>
</reference>
<dbReference type="SMART" id="SM00966">
    <property type="entry name" value="SpoVT_AbrB"/>
    <property type="match status" value="1"/>
</dbReference>
<accession>A0A450XX05</accession>
<evidence type="ECO:0000256" key="1">
    <source>
        <dbReference type="ARBA" id="ARBA00007924"/>
    </source>
</evidence>
<comment type="similarity">
    <text evidence="1">Belongs to the VapB family.</text>
</comment>
<gene>
    <name evidence="4" type="ORF">BECKMB1821G_GA0114241_10177</name>
    <name evidence="6" type="ORF">BECKMB1821H_GA0114242_105425</name>
    <name evidence="5" type="ORF">BECKMB1821I_GA0114274_105325</name>
</gene>
<dbReference type="PROSITE" id="PS51740">
    <property type="entry name" value="SPOVT_ABRB"/>
    <property type="match status" value="1"/>
</dbReference>
<dbReference type="EMBL" id="CAADFO010000017">
    <property type="protein sequence ID" value="VFK25942.1"/>
    <property type="molecule type" value="Genomic_DNA"/>
</dbReference>
<dbReference type="Gene3D" id="2.10.260.10">
    <property type="match status" value="1"/>
</dbReference>
<dbReference type="InterPro" id="IPR051734">
    <property type="entry name" value="VapB_TA_antitoxins"/>
</dbReference>
<dbReference type="Pfam" id="PF04014">
    <property type="entry name" value="MazE_antitoxin"/>
    <property type="match status" value="1"/>
</dbReference>